<feature type="compositionally biased region" description="Basic and acidic residues" evidence="5">
    <location>
        <begin position="289"/>
        <end position="298"/>
    </location>
</feature>
<dbReference type="HOGENOM" id="CLU_373430_0_0_1"/>
<comment type="subcellular location">
    <subcellularLocation>
        <location evidence="1">Membrane</location>
        <topology evidence="1">Multi-pass membrane protein</topology>
    </subcellularLocation>
</comment>
<evidence type="ECO:0000256" key="1">
    <source>
        <dbReference type="ARBA" id="ARBA00004141"/>
    </source>
</evidence>
<dbReference type="PANTHER" id="PTHR23112:SF0">
    <property type="entry name" value="TRANSMEMBRANE PROTEIN 116"/>
    <property type="match status" value="1"/>
</dbReference>
<feature type="compositionally biased region" description="Basic residues" evidence="5">
    <location>
        <begin position="299"/>
        <end position="311"/>
    </location>
</feature>
<dbReference type="GO" id="GO:0005886">
    <property type="term" value="C:plasma membrane"/>
    <property type="evidence" value="ECO:0007669"/>
    <property type="project" value="TreeGrafter"/>
</dbReference>
<dbReference type="GeneID" id="25989641"/>
<evidence type="ECO:0000256" key="6">
    <source>
        <dbReference type="SAM" id="Phobius"/>
    </source>
</evidence>
<dbReference type="RefSeq" id="XP_014176813.1">
    <property type="nucleotide sequence ID" value="XM_014321338.1"/>
</dbReference>
<feature type="compositionally biased region" description="Basic and acidic residues" evidence="5">
    <location>
        <begin position="405"/>
        <end position="420"/>
    </location>
</feature>
<dbReference type="SUPFAM" id="SSF81321">
    <property type="entry name" value="Family A G protein-coupled receptor-like"/>
    <property type="match status" value="1"/>
</dbReference>
<evidence type="ECO:0000256" key="3">
    <source>
        <dbReference type="ARBA" id="ARBA00022989"/>
    </source>
</evidence>
<dbReference type="OrthoDB" id="100006at2759"/>
<evidence type="ECO:0000256" key="2">
    <source>
        <dbReference type="ARBA" id="ARBA00022692"/>
    </source>
</evidence>
<feature type="transmembrane region" description="Helical" evidence="6">
    <location>
        <begin position="575"/>
        <end position="598"/>
    </location>
</feature>
<feature type="transmembrane region" description="Helical" evidence="6">
    <location>
        <begin position="201"/>
        <end position="222"/>
    </location>
</feature>
<dbReference type="Proteomes" id="UP000002748">
    <property type="component" value="Unassembled WGS sequence"/>
</dbReference>
<evidence type="ECO:0000256" key="4">
    <source>
        <dbReference type="ARBA" id="ARBA00023136"/>
    </source>
</evidence>
<feature type="compositionally biased region" description="Polar residues" evidence="5">
    <location>
        <begin position="475"/>
        <end position="493"/>
    </location>
</feature>
<protein>
    <recommendedName>
        <fullName evidence="9">Glucose receptor Git3 N-terminal domain-containing protein</fullName>
    </recommendedName>
</protein>
<feature type="transmembrane region" description="Helical" evidence="6">
    <location>
        <begin position="79"/>
        <end position="100"/>
    </location>
</feature>
<feature type="region of interest" description="Disordered" evidence="5">
    <location>
        <begin position="643"/>
        <end position="746"/>
    </location>
</feature>
<accession>J5SF97</accession>
<proteinExistence type="predicted"/>
<feature type="transmembrane region" description="Helical" evidence="6">
    <location>
        <begin position="120"/>
        <end position="142"/>
    </location>
</feature>
<dbReference type="VEuPathDB" id="FungiDB:A1Q1_06129"/>
<feature type="compositionally biased region" description="Basic and acidic residues" evidence="5">
    <location>
        <begin position="427"/>
        <end position="445"/>
    </location>
</feature>
<dbReference type="GO" id="GO:0007189">
    <property type="term" value="P:adenylate cyclase-activating G protein-coupled receptor signaling pathway"/>
    <property type="evidence" value="ECO:0007669"/>
    <property type="project" value="TreeGrafter"/>
</dbReference>
<dbReference type="Pfam" id="PF00001">
    <property type="entry name" value="7tm_1"/>
    <property type="match status" value="1"/>
</dbReference>
<feature type="compositionally biased region" description="Polar residues" evidence="5">
    <location>
        <begin position="679"/>
        <end position="691"/>
    </location>
</feature>
<evidence type="ECO:0000313" key="8">
    <source>
        <dbReference type="Proteomes" id="UP000002748"/>
    </source>
</evidence>
<gene>
    <name evidence="7" type="ORF">A1Q1_06129</name>
</gene>
<feature type="compositionally biased region" description="Polar residues" evidence="5">
    <location>
        <begin position="277"/>
        <end position="286"/>
    </location>
</feature>
<feature type="transmembrane region" description="Helical" evidence="6">
    <location>
        <begin position="610"/>
        <end position="630"/>
    </location>
</feature>
<dbReference type="EMBL" id="ALBS01000327">
    <property type="protein sequence ID" value="EJT45366.1"/>
    <property type="molecule type" value="Genomic_DNA"/>
</dbReference>
<feature type="region of interest" description="Disordered" evidence="5">
    <location>
        <begin position="272"/>
        <end position="311"/>
    </location>
</feature>
<evidence type="ECO:0000313" key="7">
    <source>
        <dbReference type="EMBL" id="EJT45366.1"/>
    </source>
</evidence>
<sequence>MFDINTALNETDKYVEIEIEHVAHIAAQITNVENDTWVVAVDIVILILTTIGSLIILGNTLRNELRGRGSTTRMRLVQSLIVSDLMMGITGLIGCIQQLAGHPLVKDSVECDGLGVTFTAIVFSQHLWTLALAFTTFMILIHPLSNTTILLEKYWYWNWLFVWAISFAVSVVGYVLYGYGPTGGICYYQDDSGLFGELIQFLPRGVVFVVIAILYGKLYVFLKRPDKIRTGFSNDSGSSWSHGLKGSWLNSRSKSRRKRLFTKQEKTIIIDEHHTETSSLGKSSLPSRGDSKSAPPERTRHHHTHLPHLHMPHMPHMHMPHFPHFNPHLLHRKPVVAEDDGIPPWERVELPPFQVDGQRYGGSDRNDRQNSLLAGFIRRPNSTLANFPQHQRVFSPPLMSPTNTVHEEDEHEHEHEHDETPIAEAPQEIKQEVEGEEKEKEKEMDTMELPDIAVQRAISGTSDGTTAVDLDSPSRRTFNPTQSAPSTPGTLAQTSSEILCPKPMLLPNPENSSVLDLEKGLVPVASPESIDDDDMDLLAMLRSDGAGVGQGTQASHHSSEYIQESMSSYLNRKTALLMLWFPLGYVLLFGVSTVRIIYDFVGNPPTGVRAMSRWMIFGQGLLNLVIYGAVEFHTKRVVRRRVRRGTLNQHRSGRSSGHGHGHGSGIPGLGPFRWPKRSGTAQSNHGSSSLPVQVVGTGSRTGTGSRNGAGAKSPTVSFVDPEMSIVQRLDEEAQLPVSVPQPQRGD</sequence>
<comment type="caution">
    <text evidence="7">The sequence shown here is derived from an EMBL/GenBank/DDBJ whole genome shotgun (WGS) entry which is preliminary data.</text>
</comment>
<keyword evidence="3 6" id="KW-1133">Transmembrane helix</keyword>
<feature type="region of interest" description="Disordered" evidence="5">
    <location>
        <begin position="458"/>
        <end position="493"/>
    </location>
</feature>
<feature type="compositionally biased region" description="Basic residues" evidence="5">
    <location>
        <begin position="651"/>
        <end position="661"/>
    </location>
</feature>
<reference evidence="7 8" key="1">
    <citation type="journal article" date="2012" name="Eukaryot. Cell">
        <title>Draft genome sequence of CBS 2479, the standard type strain of Trichosporon asahii.</title>
        <authorList>
            <person name="Yang R.Y."/>
            <person name="Li H.T."/>
            <person name="Zhu H."/>
            <person name="Zhou G.P."/>
            <person name="Wang M."/>
            <person name="Wang L."/>
        </authorList>
    </citation>
    <scope>NUCLEOTIDE SEQUENCE [LARGE SCALE GENOMIC DNA]</scope>
    <source>
        <strain evidence="8">ATCC 90039 / CBS 2479 / JCM 2466 / KCTC 7840 / NCYC 2677 / UAMH 7654</strain>
    </source>
</reference>
<dbReference type="Gene3D" id="1.20.1070.10">
    <property type="entry name" value="Rhodopsin 7-helix transmembrane proteins"/>
    <property type="match status" value="1"/>
</dbReference>
<dbReference type="KEGG" id="tasa:A1Q1_06129"/>
<feature type="transmembrane region" description="Helical" evidence="6">
    <location>
        <begin position="154"/>
        <end position="177"/>
    </location>
</feature>
<evidence type="ECO:0008006" key="9">
    <source>
        <dbReference type="Google" id="ProtNLM"/>
    </source>
</evidence>
<dbReference type="InterPro" id="IPR000276">
    <property type="entry name" value="GPCR_Rhodpsn"/>
</dbReference>
<evidence type="ECO:0000256" key="5">
    <source>
        <dbReference type="SAM" id="MobiDB-lite"/>
    </source>
</evidence>
<dbReference type="AlphaFoldDB" id="J5SF97"/>
<feature type="region of interest" description="Disordered" evidence="5">
    <location>
        <begin position="391"/>
        <end position="445"/>
    </location>
</feature>
<keyword evidence="2 6" id="KW-0812">Transmembrane</keyword>
<name>J5SF97_TRIAS</name>
<organism evidence="7 8">
    <name type="scientific">Trichosporon asahii var. asahii (strain ATCC 90039 / CBS 2479 / JCM 2466 / KCTC 7840 / NBRC 103889/ NCYC 2677 / UAMH 7654)</name>
    <name type="common">Yeast</name>
    <dbReference type="NCBI Taxonomy" id="1186058"/>
    <lineage>
        <taxon>Eukaryota</taxon>
        <taxon>Fungi</taxon>
        <taxon>Dikarya</taxon>
        <taxon>Basidiomycota</taxon>
        <taxon>Agaricomycotina</taxon>
        <taxon>Tremellomycetes</taxon>
        <taxon>Trichosporonales</taxon>
        <taxon>Trichosporonaceae</taxon>
        <taxon>Trichosporon</taxon>
    </lineage>
</organism>
<dbReference type="PANTHER" id="PTHR23112">
    <property type="entry name" value="G PROTEIN-COUPLED RECEPTOR 157-RELATED"/>
    <property type="match status" value="1"/>
</dbReference>
<feature type="transmembrane region" description="Helical" evidence="6">
    <location>
        <begin position="37"/>
        <end position="58"/>
    </location>
</feature>
<keyword evidence="4 6" id="KW-0472">Membrane</keyword>
<dbReference type="CDD" id="cd00637">
    <property type="entry name" value="7tm_classA_rhodopsin-like"/>
    <property type="match status" value="1"/>
</dbReference>
<dbReference type="GO" id="GO:0004930">
    <property type="term" value="F:G protein-coupled receptor activity"/>
    <property type="evidence" value="ECO:0007669"/>
    <property type="project" value="InterPro"/>
</dbReference>